<dbReference type="EMBL" id="JBFNQD010000001">
    <property type="protein sequence ID" value="MEW9304713.1"/>
    <property type="molecule type" value="Genomic_DNA"/>
</dbReference>
<gene>
    <name evidence="1" type="ORF">ABXS05_04145</name>
</gene>
<dbReference type="RefSeq" id="WP_367623022.1">
    <property type="nucleotide sequence ID" value="NZ_JBFNQD010000001.1"/>
</dbReference>
<protein>
    <submittedName>
        <fullName evidence="1">Phage tail tube protein</fullName>
    </submittedName>
</protein>
<reference evidence="1 2" key="1">
    <citation type="submission" date="2024-07" db="EMBL/GenBank/DDBJ databases">
        <title>Description of Labrys sedimenti sp. nov., isolated from a diclofenac-degrading enrichment culture.</title>
        <authorList>
            <person name="Tancsics A."/>
            <person name="Csepanyi A."/>
        </authorList>
    </citation>
    <scope>NUCLEOTIDE SEQUENCE [LARGE SCALE GENOMIC DNA]</scope>
    <source>
        <strain evidence="1 2">LMG 23578</strain>
    </source>
</reference>
<accession>A0ABV3PGH7</accession>
<keyword evidence="2" id="KW-1185">Reference proteome</keyword>
<organism evidence="1 2">
    <name type="scientific">Labrys neptuniae</name>
    <dbReference type="NCBI Taxonomy" id="376174"/>
    <lineage>
        <taxon>Bacteria</taxon>
        <taxon>Pseudomonadati</taxon>
        <taxon>Pseudomonadota</taxon>
        <taxon>Alphaproteobacteria</taxon>
        <taxon>Hyphomicrobiales</taxon>
        <taxon>Xanthobacteraceae</taxon>
        <taxon>Labrys</taxon>
    </lineage>
</organism>
<proteinExistence type="predicted"/>
<evidence type="ECO:0000313" key="1">
    <source>
        <dbReference type="EMBL" id="MEW9304713.1"/>
    </source>
</evidence>
<comment type="caution">
    <text evidence="1">The sequence shown here is derived from an EMBL/GenBank/DDBJ whole genome shotgun (WGS) entry which is preliminary data.</text>
</comment>
<sequence length="315" mass="33403">MVTNTRFYRKLAVLAKLEAVYGTDPTPTGALNALMISNVTATPLDGEKVSRDVILPFFGDQGFVLAGVSTKLEFEVEIAGAGAAGDIPAYGVLLRACSMTETVVATTSVKYQPVTDQPESVCLYANMDGVNHIMLGARGTFTVDVTNKKIPKFKFTMTGLLGPVSDLARPVIDLGKWQSPVVPSKLNTPIFSLHGTTAAAVPAESLALDFGGQVEGRFLIGAESVEITDRKISGTAVLEARSLATKDWFDIAKNNIKGPLHVQHGTVAGNIVEFEAPKVQIGSPTQGNSQGVLTYSLPLTLTPDVADDELVITVR</sequence>
<evidence type="ECO:0000313" key="2">
    <source>
        <dbReference type="Proteomes" id="UP001555786"/>
    </source>
</evidence>
<dbReference type="Proteomes" id="UP001555786">
    <property type="component" value="Unassembled WGS sequence"/>
</dbReference>
<dbReference type="InterPro" id="IPR044000">
    <property type="entry name" value="Phage_tube_2"/>
</dbReference>
<name>A0ABV3PGH7_9HYPH</name>
<dbReference type="Pfam" id="PF18906">
    <property type="entry name" value="Phage_tube_2"/>
    <property type="match status" value="1"/>
</dbReference>